<dbReference type="InterPro" id="IPR011989">
    <property type="entry name" value="ARM-like"/>
</dbReference>
<evidence type="ECO:0000256" key="2">
    <source>
        <dbReference type="ARBA" id="ARBA00022490"/>
    </source>
</evidence>
<organism evidence="4 5">
    <name type="scientific">Puccinia coronata f. sp. avenae</name>
    <dbReference type="NCBI Taxonomy" id="200324"/>
    <lineage>
        <taxon>Eukaryota</taxon>
        <taxon>Fungi</taxon>
        <taxon>Dikarya</taxon>
        <taxon>Basidiomycota</taxon>
        <taxon>Pucciniomycotina</taxon>
        <taxon>Pucciniomycetes</taxon>
        <taxon>Pucciniales</taxon>
        <taxon>Pucciniaceae</taxon>
        <taxon>Puccinia</taxon>
    </lineage>
</organism>
<reference evidence="4 5" key="1">
    <citation type="submission" date="2017-11" db="EMBL/GenBank/DDBJ databases">
        <title>De novo assembly and phasing of dikaryotic genomes from two isolates of Puccinia coronata f. sp. avenae, the causal agent of oat crown rust.</title>
        <authorList>
            <person name="Miller M.E."/>
            <person name="Zhang Y."/>
            <person name="Omidvar V."/>
            <person name="Sperschneider J."/>
            <person name="Schwessinger B."/>
            <person name="Raley C."/>
            <person name="Palmer J.M."/>
            <person name="Garnica D."/>
            <person name="Upadhyaya N."/>
            <person name="Rathjen J."/>
            <person name="Taylor J.M."/>
            <person name="Park R.F."/>
            <person name="Dodds P.N."/>
            <person name="Hirsch C.D."/>
            <person name="Kianian S.F."/>
            <person name="Figueroa M."/>
        </authorList>
    </citation>
    <scope>NUCLEOTIDE SEQUENCE [LARGE SCALE GENOMIC DNA]</scope>
    <source>
        <strain evidence="4">12SD80</strain>
    </source>
</reference>
<feature type="domain" description="XMAP215/Dis1/CLASP TOG" evidence="3">
    <location>
        <begin position="9"/>
        <end position="63"/>
    </location>
</feature>
<dbReference type="Pfam" id="PF21041">
    <property type="entry name" value="XMAP215_CLASP_TOG"/>
    <property type="match status" value="1"/>
</dbReference>
<keyword evidence="2" id="KW-0963">Cytoplasm</keyword>
<proteinExistence type="predicted"/>
<evidence type="ECO:0000313" key="5">
    <source>
        <dbReference type="Proteomes" id="UP000235392"/>
    </source>
</evidence>
<sequence>MADPPADSDWQTLSVQEQLCHKLWKARLAAYESLIKQFQLAEDEHDDVFTDWNRDHQWPQKAVMGLECRCSGERRITCVDLHSIGGSGRLKMSLRLYHPAGR</sequence>
<gene>
    <name evidence="4" type="ORF">PCASD_19943</name>
</gene>
<name>A0A2N5SL37_9BASI</name>
<dbReference type="GO" id="GO:0005737">
    <property type="term" value="C:cytoplasm"/>
    <property type="evidence" value="ECO:0007669"/>
    <property type="project" value="UniProtKB-SubCell"/>
</dbReference>
<dbReference type="Proteomes" id="UP000235392">
    <property type="component" value="Unassembled WGS sequence"/>
</dbReference>
<comment type="subcellular location">
    <subcellularLocation>
        <location evidence="1">Cytoplasm</location>
    </subcellularLocation>
</comment>
<dbReference type="EMBL" id="PGCI01000836">
    <property type="protein sequence ID" value="PLW13943.1"/>
    <property type="molecule type" value="Genomic_DNA"/>
</dbReference>
<protein>
    <recommendedName>
        <fullName evidence="3">XMAP215/Dis1/CLASP TOG domain-containing protein</fullName>
    </recommendedName>
</protein>
<dbReference type="GO" id="GO:0015631">
    <property type="term" value="F:tubulin binding"/>
    <property type="evidence" value="ECO:0007669"/>
    <property type="project" value="InterPro"/>
</dbReference>
<dbReference type="AlphaFoldDB" id="A0A2N5SL37"/>
<accession>A0A2N5SL37</accession>
<evidence type="ECO:0000256" key="1">
    <source>
        <dbReference type="ARBA" id="ARBA00004496"/>
    </source>
</evidence>
<dbReference type="Gene3D" id="1.25.10.10">
    <property type="entry name" value="Leucine-rich Repeat Variant"/>
    <property type="match status" value="1"/>
</dbReference>
<dbReference type="InterPro" id="IPR048491">
    <property type="entry name" value="XMAP215_CLASP_TOG"/>
</dbReference>
<comment type="caution">
    <text evidence="4">The sequence shown here is derived from an EMBL/GenBank/DDBJ whole genome shotgun (WGS) entry which is preliminary data.</text>
</comment>
<evidence type="ECO:0000259" key="3">
    <source>
        <dbReference type="Pfam" id="PF21041"/>
    </source>
</evidence>
<evidence type="ECO:0000313" key="4">
    <source>
        <dbReference type="EMBL" id="PLW13943.1"/>
    </source>
</evidence>